<dbReference type="GO" id="GO:0046872">
    <property type="term" value="F:metal ion binding"/>
    <property type="evidence" value="ECO:0007669"/>
    <property type="project" value="UniProtKB-KW"/>
</dbReference>
<comment type="cofactor">
    <cofactor evidence="8">
        <name>Mg(2+)</name>
        <dbReference type="ChEBI" id="CHEBI:18420"/>
    </cofactor>
    <text evidence="8">Binds 1 Mg(2+) ion.</text>
</comment>
<gene>
    <name evidence="12" type="ORF">SAMN05216529_11523</name>
</gene>
<dbReference type="PROSITE" id="PS00123">
    <property type="entry name" value="ALKALINE_PHOSPHATASE"/>
    <property type="match status" value="1"/>
</dbReference>
<evidence type="ECO:0000256" key="10">
    <source>
        <dbReference type="SAM" id="MobiDB-lite"/>
    </source>
</evidence>
<comment type="cofactor">
    <cofactor evidence="8">
        <name>Zn(2+)</name>
        <dbReference type="ChEBI" id="CHEBI:29105"/>
    </cofactor>
    <text evidence="8">Binds 2 Zn(2+) ions.</text>
</comment>
<feature type="binding site" evidence="8">
    <location>
        <position position="305"/>
    </location>
    <ligand>
        <name>Mg(2+)</name>
        <dbReference type="ChEBI" id="CHEBI:18420"/>
    </ligand>
</feature>
<accession>A0A315ZT51</accession>
<evidence type="ECO:0000313" key="12">
    <source>
        <dbReference type="EMBL" id="SUQ15667.1"/>
    </source>
</evidence>
<keyword evidence="13" id="KW-1185">Reference proteome</keyword>
<evidence type="ECO:0000313" key="13">
    <source>
        <dbReference type="Proteomes" id="UP000254051"/>
    </source>
</evidence>
<dbReference type="PRINTS" id="PR00113">
    <property type="entry name" value="ALKPHPHTASE"/>
</dbReference>
<dbReference type="InterPro" id="IPR018299">
    <property type="entry name" value="Alkaline_phosphatase_AS"/>
</dbReference>
<protein>
    <submittedName>
        <fullName evidence="12">Alkaline phosphatase</fullName>
    </submittedName>
</protein>
<name>A0A315ZT51_9FIRM</name>
<dbReference type="RefSeq" id="WP_109713708.1">
    <property type="nucleotide sequence ID" value="NZ_QGDS01000015.1"/>
</dbReference>
<proteinExistence type="inferred from homology"/>
<evidence type="ECO:0000256" key="5">
    <source>
        <dbReference type="ARBA" id="ARBA00022833"/>
    </source>
</evidence>
<keyword evidence="4" id="KW-0378">Hydrolase</keyword>
<dbReference type="SMART" id="SM00098">
    <property type="entry name" value="alkPPc"/>
    <property type="match status" value="1"/>
</dbReference>
<dbReference type="Proteomes" id="UP000254051">
    <property type="component" value="Unassembled WGS sequence"/>
</dbReference>
<dbReference type="InterPro" id="IPR001952">
    <property type="entry name" value="Alkaline_phosphatase"/>
</dbReference>
<feature type="binding site" evidence="8">
    <location>
        <position position="182"/>
    </location>
    <ligand>
        <name>Mg(2+)</name>
        <dbReference type="ChEBI" id="CHEBI:18420"/>
    </ligand>
</feature>
<dbReference type="SUPFAM" id="SSF53649">
    <property type="entry name" value="Alkaline phosphatase-like"/>
    <property type="match status" value="1"/>
</dbReference>
<dbReference type="EMBL" id="UHJJ01000015">
    <property type="protein sequence ID" value="SUQ15667.1"/>
    <property type="molecule type" value="Genomic_DNA"/>
</dbReference>
<sequence>MKRKTTYGALSGKMLALCLALMLAMMSLTACSGKNNDGSTETVTDSKDTEEKEATAKEPKYIFLFIGDGMGFPQASAYGVYKGTKDHNFTGTLDDPTIDNMPQTENASFMEFPTVGAVTTYDASKFVTDSASAATAIACGVKTLDGSIGVDAQGEKVPSIAEMLKEQKDYKIGIITTVSLNHATPAGFYAHVESRGDLVTIGEQLAESDFDFFGGGGINTKKDEERDAVMTKIEEAGYNVVNTKENIMSLSADSGKTVAINEILDTEDDIQYSIDQQADDLKLSDYVQKGIDVIDNDTGFFMMVEGGKIDWSAHRNDAYTTINEVKELESAVDVAVKFYNEHPEETLILVTGDHETGGMALGQNTTFYNTYYTAMDKQQLSFQVFNTEYLEKYRENSTSFEDAMKDVKEQFGLLMPGDPDAETDDILLLTEDDVEILREAYDISMIPYDDRELTAEYENKYSSYDYEPFQLMITRIVNSKVGIGWSSTAHSGLPVAIYGQGTGREVFDGFIDNTDICNSLKELAGLK</sequence>
<feature type="binding site" evidence="8">
    <location>
        <position position="314"/>
    </location>
    <ligand>
        <name>Zn(2+)</name>
        <dbReference type="ChEBI" id="CHEBI:29105"/>
        <label>2</label>
    </ligand>
</feature>
<evidence type="ECO:0000256" key="7">
    <source>
        <dbReference type="PIRSR" id="PIRSR601952-1"/>
    </source>
</evidence>
<feature type="binding site" evidence="8">
    <location>
        <position position="184"/>
    </location>
    <ligand>
        <name>Mg(2+)</name>
        <dbReference type="ChEBI" id="CHEBI:18420"/>
    </ligand>
</feature>
<evidence type="ECO:0000256" key="4">
    <source>
        <dbReference type="ARBA" id="ARBA00022801"/>
    </source>
</evidence>
<feature type="binding site" evidence="8">
    <location>
        <position position="68"/>
    </location>
    <ligand>
        <name>Mg(2+)</name>
        <dbReference type="ChEBI" id="CHEBI:18420"/>
    </ligand>
</feature>
<feature type="binding site" evidence="8">
    <location>
        <position position="68"/>
    </location>
    <ligand>
        <name>Zn(2+)</name>
        <dbReference type="ChEBI" id="CHEBI:29105"/>
        <label>2</label>
    </ligand>
</feature>
<dbReference type="GO" id="GO:0004035">
    <property type="term" value="F:alkaline phosphatase activity"/>
    <property type="evidence" value="ECO:0007669"/>
    <property type="project" value="TreeGrafter"/>
</dbReference>
<dbReference type="Gene3D" id="3.40.720.10">
    <property type="entry name" value="Alkaline Phosphatase, subunit A"/>
    <property type="match status" value="1"/>
</dbReference>
<evidence type="ECO:0000256" key="6">
    <source>
        <dbReference type="ARBA" id="ARBA00022842"/>
    </source>
</evidence>
<evidence type="ECO:0000256" key="11">
    <source>
        <dbReference type="SAM" id="SignalP"/>
    </source>
</evidence>
<keyword evidence="2" id="KW-0597">Phosphoprotein</keyword>
<dbReference type="Gene3D" id="1.10.60.40">
    <property type="match status" value="1"/>
</dbReference>
<dbReference type="Pfam" id="PF00245">
    <property type="entry name" value="Alk_phosphatase"/>
    <property type="match status" value="1"/>
</dbReference>
<dbReference type="InterPro" id="IPR017850">
    <property type="entry name" value="Alkaline_phosphatase_core_sf"/>
</dbReference>
<evidence type="ECO:0000256" key="1">
    <source>
        <dbReference type="ARBA" id="ARBA00005984"/>
    </source>
</evidence>
<feature type="binding site" evidence="8">
    <location>
        <position position="354"/>
    </location>
    <ligand>
        <name>Zn(2+)</name>
        <dbReference type="ChEBI" id="CHEBI:29105"/>
        <label>2</label>
    </ligand>
</feature>
<keyword evidence="6 8" id="KW-0460">Magnesium</keyword>
<evidence type="ECO:0000256" key="9">
    <source>
        <dbReference type="RuleBase" id="RU003946"/>
    </source>
</evidence>
<organism evidence="12 13">
    <name type="scientific">Faecalicatena contorta</name>
    <dbReference type="NCBI Taxonomy" id="39482"/>
    <lineage>
        <taxon>Bacteria</taxon>
        <taxon>Bacillati</taxon>
        <taxon>Bacillota</taxon>
        <taxon>Clostridia</taxon>
        <taxon>Lachnospirales</taxon>
        <taxon>Lachnospiraceae</taxon>
        <taxon>Faecalicatena</taxon>
    </lineage>
</organism>
<comment type="similarity">
    <text evidence="1 9">Belongs to the alkaline phosphatase family.</text>
</comment>
<dbReference type="PROSITE" id="PS51257">
    <property type="entry name" value="PROKAR_LIPOPROTEIN"/>
    <property type="match status" value="1"/>
</dbReference>
<evidence type="ECO:0000256" key="3">
    <source>
        <dbReference type="ARBA" id="ARBA00022723"/>
    </source>
</evidence>
<dbReference type="PANTHER" id="PTHR11596:SF5">
    <property type="entry name" value="ALKALINE PHOSPHATASE"/>
    <property type="match status" value="1"/>
</dbReference>
<feature type="region of interest" description="Disordered" evidence="10">
    <location>
        <begin position="35"/>
        <end position="54"/>
    </location>
</feature>
<feature type="signal peptide" evidence="11">
    <location>
        <begin position="1"/>
        <end position="30"/>
    </location>
</feature>
<feature type="chain" id="PRO_5043163467" evidence="11">
    <location>
        <begin position="31"/>
        <end position="527"/>
    </location>
</feature>
<feature type="compositionally biased region" description="Basic and acidic residues" evidence="10">
    <location>
        <begin position="44"/>
        <end position="54"/>
    </location>
</feature>
<keyword evidence="11" id="KW-0732">Signal</keyword>
<reference evidence="13" key="1">
    <citation type="submission" date="2017-07" db="EMBL/GenBank/DDBJ databases">
        <authorList>
            <person name="Varghese N."/>
            <person name="Submissions S."/>
        </authorList>
    </citation>
    <scope>NUCLEOTIDE SEQUENCE [LARGE SCALE GENOMIC DNA]</scope>
    <source>
        <strain evidence="13">NLAE-zl-C134</strain>
    </source>
</reference>
<evidence type="ECO:0000256" key="2">
    <source>
        <dbReference type="ARBA" id="ARBA00022553"/>
    </source>
</evidence>
<dbReference type="CDD" id="cd16012">
    <property type="entry name" value="ALP"/>
    <property type="match status" value="1"/>
</dbReference>
<keyword evidence="3 8" id="KW-0479">Metal-binding</keyword>
<feature type="binding site" evidence="8">
    <location>
        <position position="490"/>
    </location>
    <ligand>
        <name>Zn(2+)</name>
        <dbReference type="ChEBI" id="CHEBI:29105"/>
        <label>2</label>
    </ligand>
</feature>
<keyword evidence="5 8" id="KW-0862">Zinc</keyword>
<feature type="binding site" evidence="8">
    <location>
        <position position="353"/>
    </location>
    <ligand>
        <name>Zn(2+)</name>
        <dbReference type="ChEBI" id="CHEBI:29105"/>
        <label>1</label>
    </ligand>
</feature>
<feature type="active site" description="Phosphoserine intermediate" evidence="7">
    <location>
        <position position="130"/>
    </location>
</feature>
<evidence type="ECO:0000256" key="8">
    <source>
        <dbReference type="PIRSR" id="PIRSR601952-2"/>
    </source>
</evidence>
<dbReference type="OrthoDB" id="9794455at2"/>
<dbReference type="PANTHER" id="PTHR11596">
    <property type="entry name" value="ALKALINE PHOSPHATASE"/>
    <property type="match status" value="1"/>
</dbReference>
<dbReference type="AlphaFoldDB" id="A0A315ZT51"/>
<feature type="binding site" evidence="8">
    <location>
        <position position="310"/>
    </location>
    <ligand>
        <name>Zn(2+)</name>
        <dbReference type="ChEBI" id="CHEBI:29105"/>
        <label>2</label>
    </ligand>
</feature>